<evidence type="ECO:0000256" key="10">
    <source>
        <dbReference type="ARBA" id="ARBA00048968"/>
    </source>
</evidence>
<keyword evidence="4" id="KW-0808">Transferase</keyword>
<evidence type="ECO:0000256" key="7">
    <source>
        <dbReference type="ARBA" id="ARBA00022833"/>
    </source>
</evidence>
<dbReference type="Gene3D" id="3.60.140.10">
    <property type="entry name" value="CNF1/YfiH-like putative cysteine hydrolases"/>
    <property type="match status" value="1"/>
</dbReference>
<evidence type="ECO:0000313" key="14">
    <source>
        <dbReference type="Proteomes" id="UP000317422"/>
    </source>
</evidence>
<dbReference type="EMBL" id="VFQC01000001">
    <property type="protein sequence ID" value="TQN31980.1"/>
    <property type="molecule type" value="Genomic_DNA"/>
</dbReference>
<dbReference type="Proteomes" id="UP000317422">
    <property type="component" value="Unassembled WGS sequence"/>
</dbReference>
<evidence type="ECO:0000256" key="6">
    <source>
        <dbReference type="ARBA" id="ARBA00022801"/>
    </source>
</evidence>
<comment type="caution">
    <text evidence="13">The sequence shown here is derived from an EMBL/GenBank/DDBJ whole genome shotgun (WGS) entry which is preliminary data.</text>
</comment>
<protein>
    <recommendedName>
        <fullName evidence="12">Purine nucleoside phosphorylase</fullName>
    </recommendedName>
</protein>
<comment type="catalytic activity">
    <reaction evidence="9">
        <text>adenosine + H2O + H(+) = inosine + NH4(+)</text>
        <dbReference type="Rhea" id="RHEA:24408"/>
        <dbReference type="ChEBI" id="CHEBI:15377"/>
        <dbReference type="ChEBI" id="CHEBI:15378"/>
        <dbReference type="ChEBI" id="CHEBI:16335"/>
        <dbReference type="ChEBI" id="CHEBI:17596"/>
        <dbReference type="ChEBI" id="CHEBI:28938"/>
        <dbReference type="EC" id="3.5.4.4"/>
    </reaction>
    <physiologicalReaction direction="left-to-right" evidence="9">
        <dbReference type="Rhea" id="RHEA:24409"/>
    </physiologicalReaction>
</comment>
<comment type="similarity">
    <text evidence="3 12">Belongs to the purine nucleoside phosphorylase YfiH/LACC1 family.</text>
</comment>
<evidence type="ECO:0000256" key="5">
    <source>
        <dbReference type="ARBA" id="ARBA00022723"/>
    </source>
</evidence>
<comment type="function">
    <text evidence="2">Purine nucleoside enzyme that catalyzes the phosphorolysis of adenosine and inosine nucleosides, yielding D-ribose 1-phosphate and the respective free bases, adenine and hypoxanthine. Also catalyzes the phosphorolysis of S-methyl-5'-thioadenosine into adenine and S-methyl-5-thio-alpha-D-ribose 1-phosphate. Also has adenosine deaminase activity.</text>
</comment>
<evidence type="ECO:0000256" key="12">
    <source>
        <dbReference type="RuleBase" id="RU361274"/>
    </source>
</evidence>
<evidence type="ECO:0000256" key="1">
    <source>
        <dbReference type="ARBA" id="ARBA00000553"/>
    </source>
</evidence>
<dbReference type="SUPFAM" id="SSF64438">
    <property type="entry name" value="CNF1/YfiH-like putative cysteine hydrolases"/>
    <property type="match status" value="1"/>
</dbReference>
<keyword evidence="5" id="KW-0479">Metal-binding</keyword>
<dbReference type="GO" id="GO:0005507">
    <property type="term" value="F:copper ion binding"/>
    <property type="evidence" value="ECO:0007669"/>
    <property type="project" value="TreeGrafter"/>
</dbReference>
<dbReference type="InterPro" id="IPR011324">
    <property type="entry name" value="Cytotoxic_necrot_fac-like_cat"/>
</dbReference>
<dbReference type="Pfam" id="PF02578">
    <property type="entry name" value="Cu-oxidase_4"/>
    <property type="match status" value="1"/>
</dbReference>
<evidence type="ECO:0000256" key="4">
    <source>
        <dbReference type="ARBA" id="ARBA00022679"/>
    </source>
</evidence>
<dbReference type="InterPro" id="IPR003730">
    <property type="entry name" value="Cu_polyphenol_OxRdtase"/>
</dbReference>
<keyword evidence="7" id="KW-0862">Zinc</keyword>
<dbReference type="GO" id="GO:0016787">
    <property type="term" value="F:hydrolase activity"/>
    <property type="evidence" value="ECO:0007669"/>
    <property type="project" value="UniProtKB-KW"/>
</dbReference>
<dbReference type="NCBIfam" id="TIGR00726">
    <property type="entry name" value="peptidoglycan editing factor PgeF"/>
    <property type="match status" value="1"/>
</dbReference>
<evidence type="ECO:0000256" key="9">
    <source>
        <dbReference type="ARBA" id="ARBA00047989"/>
    </source>
</evidence>
<name>A0A543NJN2_9ACTN</name>
<evidence type="ECO:0000256" key="11">
    <source>
        <dbReference type="ARBA" id="ARBA00049893"/>
    </source>
</evidence>
<keyword evidence="6" id="KW-0378">Hydrolase</keyword>
<organism evidence="13 14">
    <name type="scientific">Haloactinospora alba</name>
    <dbReference type="NCBI Taxonomy" id="405555"/>
    <lineage>
        <taxon>Bacteria</taxon>
        <taxon>Bacillati</taxon>
        <taxon>Actinomycetota</taxon>
        <taxon>Actinomycetes</taxon>
        <taxon>Streptosporangiales</taxon>
        <taxon>Nocardiopsidaceae</taxon>
        <taxon>Haloactinospora</taxon>
    </lineage>
</organism>
<evidence type="ECO:0000256" key="8">
    <source>
        <dbReference type="ARBA" id="ARBA00023008"/>
    </source>
</evidence>
<sequence length="274" mass="28949">MPCGNVTHRVPASSEAGTLFAVPSPHSQEEQRRLMSAVFQLGPGVAAGFTRRYDGGVSAAPFDTLNLSSGVSDDHTAVERNRQDAAARLGFDSGRVVWMDQVHGADVAVVTAPGVAPRVDGIVTTRDDLVLAALAADCLPILGADPDAGVLGAAHSGRAGTLAGIAPRLVEAMVNQGARESRITVALGPAICGRCYEVPEWMRDEMAERLPQGAGRTSVGTASIDLRAAVTAQFEECGVHNVVVDRRCTLEDPDLFSHRRTGMTGRFAGYIWWC</sequence>
<dbReference type="PANTHER" id="PTHR30616:SF2">
    <property type="entry name" value="PURINE NUCLEOSIDE PHOSPHORYLASE LACC1"/>
    <property type="match status" value="1"/>
</dbReference>
<comment type="catalytic activity">
    <reaction evidence="11">
        <text>S-methyl-5'-thioadenosine + phosphate = 5-(methylsulfanyl)-alpha-D-ribose 1-phosphate + adenine</text>
        <dbReference type="Rhea" id="RHEA:11852"/>
        <dbReference type="ChEBI" id="CHEBI:16708"/>
        <dbReference type="ChEBI" id="CHEBI:17509"/>
        <dbReference type="ChEBI" id="CHEBI:43474"/>
        <dbReference type="ChEBI" id="CHEBI:58533"/>
        <dbReference type="EC" id="2.4.2.28"/>
    </reaction>
    <physiologicalReaction direction="left-to-right" evidence="11">
        <dbReference type="Rhea" id="RHEA:11853"/>
    </physiologicalReaction>
</comment>
<reference evidence="13 14" key="1">
    <citation type="submission" date="2019-06" db="EMBL/GenBank/DDBJ databases">
        <title>Sequencing the genomes of 1000 actinobacteria strains.</title>
        <authorList>
            <person name="Klenk H.-P."/>
        </authorList>
    </citation>
    <scope>NUCLEOTIDE SEQUENCE [LARGE SCALE GENOMIC DNA]</scope>
    <source>
        <strain evidence="13 14">DSM 45015</strain>
    </source>
</reference>
<dbReference type="InterPro" id="IPR038371">
    <property type="entry name" value="Cu_polyphenol_OxRdtase_sf"/>
</dbReference>
<dbReference type="PANTHER" id="PTHR30616">
    <property type="entry name" value="UNCHARACTERIZED PROTEIN YFIH"/>
    <property type="match status" value="1"/>
</dbReference>
<evidence type="ECO:0000256" key="2">
    <source>
        <dbReference type="ARBA" id="ARBA00003215"/>
    </source>
</evidence>
<comment type="catalytic activity">
    <reaction evidence="10">
        <text>adenosine + phosphate = alpha-D-ribose 1-phosphate + adenine</text>
        <dbReference type="Rhea" id="RHEA:27642"/>
        <dbReference type="ChEBI" id="CHEBI:16335"/>
        <dbReference type="ChEBI" id="CHEBI:16708"/>
        <dbReference type="ChEBI" id="CHEBI:43474"/>
        <dbReference type="ChEBI" id="CHEBI:57720"/>
        <dbReference type="EC" id="2.4.2.1"/>
    </reaction>
    <physiologicalReaction direction="left-to-right" evidence="10">
        <dbReference type="Rhea" id="RHEA:27643"/>
    </physiologicalReaction>
</comment>
<evidence type="ECO:0000256" key="3">
    <source>
        <dbReference type="ARBA" id="ARBA00007353"/>
    </source>
</evidence>
<dbReference type="CDD" id="cd16833">
    <property type="entry name" value="YfiH"/>
    <property type="match status" value="1"/>
</dbReference>
<dbReference type="AlphaFoldDB" id="A0A543NJN2"/>
<dbReference type="GO" id="GO:0017061">
    <property type="term" value="F:S-methyl-5-thioadenosine phosphorylase activity"/>
    <property type="evidence" value="ECO:0007669"/>
    <property type="project" value="UniProtKB-EC"/>
</dbReference>
<comment type="catalytic activity">
    <reaction evidence="1">
        <text>inosine + phosphate = alpha-D-ribose 1-phosphate + hypoxanthine</text>
        <dbReference type="Rhea" id="RHEA:27646"/>
        <dbReference type="ChEBI" id="CHEBI:17368"/>
        <dbReference type="ChEBI" id="CHEBI:17596"/>
        <dbReference type="ChEBI" id="CHEBI:43474"/>
        <dbReference type="ChEBI" id="CHEBI:57720"/>
        <dbReference type="EC" id="2.4.2.1"/>
    </reaction>
    <physiologicalReaction direction="left-to-right" evidence="1">
        <dbReference type="Rhea" id="RHEA:27647"/>
    </physiologicalReaction>
</comment>
<proteinExistence type="inferred from homology"/>
<keyword evidence="8" id="KW-0186">Copper</keyword>
<keyword evidence="14" id="KW-1185">Reference proteome</keyword>
<accession>A0A543NJN2</accession>
<gene>
    <name evidence="13" type="ORF">FHX37_1905</name>
</gene>
<evidence type="ECO:0000313" key="13">
    <source>
        <dbReference type="EMBL" id="TQN31980.1"/>
    </source>
</evidence>